<dbReference type="PANTHER" id="PTHR33798:SF5">
    <property type="entry name" value="FLAVIN REDUCTASE LIKE DOMAIN-CONTAINING PROTEIN"/>
    <property type="match status" value="1"/>
</dbReference>
<dbReference type="EMBL" id="CP121196">
    <property type="protein sequence ID" value="XBH20002.1"/>
    <property type="molecule type" value="Genomic_DNA"/>
</dbReference>
<dbReference type="Pfam" id="PF01613">
    <property type="entry name" value="Flavin_Reduct"/>
    <property type="match status" value="1"/>
</dbReference>
<organism evidence="6">
    <name type="scientific">Telmatobacter sp. DSM 110680</name>
    <dbReference type="NCBI Taxonomy" id="3036704"/>
    <lineage>
        <taxon>Bacteria</taxon>
        <taxon>Pseudomonadati</taxon>
        <taxon>Acidobacteriota</taxon>
        <taxon>Terriglobia</taxon>
        <taxon>Terriglobales</taxon>
        <taxon>Acidobacteriaceae</taxon>
        <taxon>Telmatobacter</taxon>
    </lineage>
</organism>
<comment type="cofactor">
    <cofactor evidence="1">
        <name>FMN</name>
        <dbReference type="ChEBI" id="CHEBI:58210"/>
    </cofactor>
</comment>
<evidence type="ECO:0000256" key="4">
    <source>
        <dbReference type="ARBA" id="ARBA00038054"/>
    </source>
</evidence>
<dbReference type="SMART" id="SM00903">
    <property type="entry name" value="Flavin_Reduct"/>
    <property type="match status" value="1"/>
</dbReference>
<evidence type="ECO:0000259" key="5">
    <source>
        <dbReference type="SMART" id="SM00903"/>
    </source>
</evidence>
<reference evidence="6" key="1">
    <citation type="submission" date="2023-03" db="EMBL/GenBank/DDBJ databases">
        <title>Edaphobacter sp.</title>
        <authorList>
            <person name="Huber K.J."/>
            <person name="Papendorf J."/>
            <person name="Pilke C."/>
            <person name="Bunk B."/>
            <person name="Sproeer C."/>
            <person name="Pester M."/>
        </authorList>
    </citation>
    <scope>NUCLEOTIDE SEQUENCE</scope>
    <source>
        <strain evidence="6">DSM 110680</strain>
    </source>
</reference>
<dbReference type="InterPro" id="IPR012349">
    <property type="entry name" value="Split_barrel_FMN-bd"/>
</dbReference>
<dbReference type="SUPFAM" id="SSF50475">
    <property type="entry name" value="FMN-binding split barrel"/>
    <property type="match status" value="1"/>
</dbReference>
<dbReference type="Gene3D" id="2.30.110.10">
    <property type="entry name" value="Electron Transport, Fmn-binding Protein, Chain A"/>
    <property type="match status" value="1"/>
</dbReference>
<keyword evidence="6" id="KW-0560">Oxidoreductase</keyword>
<evidence type="ECO:0000256" key="1">
    <source>
        <dbReference type="ARBA" id="ARBA00001917"/>
    </source>
</evidence>
<dbReference type="GO" id="GO:0010181">
    <property type="term" value="F:FMN binding"/>
    <property type="evidence" value="ECO:0007669"/>
    <property type="project" value="InterPro"/>
</dbReference>
<evidence type="ECO:0000313" key="6">
    <source>
        <dbReference type="EMBL" id="XBH20002.1"/>
    </source>
</evidence>
<feature type="domain" description="Flavin reductase like" evidence="5">
    <location>
        <begin position="30"/>
        <end position="188"/>
    </location>
</feature>
<name>A0AAU7DPB5_9BACT</name>
<evidence type="ECO:0000256" key="3">
    <source>
        <dbReference type="ARBA" id="ARBA00022643"/>
    </source>
</evidence>
<protein>
    <submittedName>
        <fullName evidence="6">Flavin reductase family protein</fullName>
        <ecNumber evidence="6">1.5.1.-</ecNumber>
    </submittedName>
</protein>
<dbReference type="PANTHER" id="PTHR33798">
    <property type="entry name" value="FLAVOPROTEIN OXYGENASE"/>
    <property type="match status" value="1"/>
</dbReference>
<dbReference type="RefSeq" id="WP_348265225.1">
    <property type="nucleotide sequence ID" value="NZ_CP121196.1"/>
</dbReference>
<proteinExistence type="inferred from homology"/>
<accession>A0AAU7DPB5</accession>
<dbReference type="GO" id="GO:0016646">
    <property type="term" value="F:oxidoreductase activity, acting on the CH-NH group of donors, NAD or NADP as acceptor"/>
    <property type="evidence" value="ECO:0007669"/>
    <property type="project" value="UniProtKB-ARBA"/>
</dbReference>
<evidence type="ECO:0000256" key="2">
    <source>
        <dbReference type="ARBA" id="ARBA00022630"/>
    </source>
</evidence>
<keyword evidence="3" id="KW-0288">FMN</keyword>
<dbReference type="InterPro" id="IPR002563">
    <property type="entry name" value="Flavin_Rdtase-like_dom"/>
</dbReference>
<keyword evidence="2" id="KW-0285">Flavoprotein</keyword>
<dbReference type="EC" id="1.5.1.-" evidence="6"/>
<sequence>MSDSGSTRKSVLSFNPAQHPQRQIYKLMTGIIVPRPIALVSTVDAKGNANLAPFSFFAGVGSAPPTVLFCPALRPGGTDQAGQRKDTLRNVEETREFVINVVSEAIAAQANLSAAEVGPEVNEFKLSGLTPLASEVVRAPRVAESPAQMECKLMQVIYTGDQPASGVIVLGEVVRFHVREDLIDDFRVDPSGLDAVGRMAGNAWVRTQDRIELIRPK</sequence>
<gene>
    <name evidence="6" type="ORF">P8935_11925</name>
</gene>
<comment type="similarity">
    <text evidence="4">Belongs to the flavoredoxin family.</text>
</comment>
<dbReference type="AlphaFoldDB" id="A0AAU7DPB5"/>